<reference evidence="2" key="1">
    <citation type="submission" date="2021-01" db="EMBL/GenBank/DDBJ databases">
        <authorList>
            <person name="Corre E."/>
            <person name="Pelletier E."/>
            <person name="Niang G."/>
            <person name="Scheremetjew M."/>
            <person name="Finn R."/>
            <person name="Kale V."/>
            <person name="Holt S."/>
            <person name="Cochrane G."/>
            <person name="Meng A."/>
            <person name="Brown T."/>
            <person name="Cohen L."/>
        </authorList>
    </citation>
    <scope>NUCLEOTIDE SEQUENCE</scope>
    <source>
        <strain evidence="2">CCAP1064/1</strain>
    </source>
</reference>
<feature type="compositionally biased region" description="Low complexity" evidence="1">
    <location>
        <begin position="38"/>
        <end position="58"/>
    </location>
</feature>
<organism evidence="2">
    <name type="scientific">Proboscia inermis</name>
    <dbReference type="NCBI Taxonomy" id="420281"/>
    <lineage>
        <taxon>Eukaryota</taxon>
        <taxon>Sar</taxon>
        <taxon>Stramenopiles</taxon>
        <taxon>Ochrophyta</taxon>
        <taxon>Bacillariophyta</taxon>
        <taxon>Coscinodiscophyceae</taxon>
        <taxon>Rhizosoleniophycidae</taxon>
        <taxon>Rhizosoleniales</taxon>
        <taxon>Rhizosoleniaceae</taxon>
        <taxon>Proboscia</taxon>
    </lineage>
</organism>
<evidence type="ECO:0000313" key="2">
    <source>
        <dbReference type="EMBL" id="CAD8427089.1"/>
    </source>
</evidence>
<protein>
    <submittedName>
        <fullName evidence="2">Uncharacterized protein</fullName>
    </submittedName>
</protein>
<gene>
    <name evidence="2" type="ORF">PINE0816_LOCUS23254</name>
</gene>
<dbReference type="AlphaFoldDB" id="A0A7S0CMI2"/>
<name>A0A7S0CMI2_9STRA</name>
<accession>A0A7S0CMI2</accession>
<feature type="compositionally biased region" description="Low complexity" evidence="1">
    <location>
        <begin position="113"/>
        <end position="140"/>
    </location>
</feature>
<evidence type="ECO:0000256" key="1">
    <source>
        <dbReference type="SAM" id="MobiDB-lite"/>
    </source>
</evidence>
<feature type="compositionally biased region" description="Pro residues" evidence="1">
    <location>
        <begin position="59"/>
        <end position="79"/>
    </location>
</feature>
<sequence length="240" mass="26565">MELEDCKPTTSSSLPPSSPKMESPEEEPLVTPYNTNKSTLQTISTQQQPQIQQSSLQVPLPPHPLPLPPSGRTPPPPSGRSPLQRQCSRRQSSIALKERIQRARQESWEEDPTTTTTNTATHDASTTNTNNTTPDTNTTTLSSPGAKSCASSTPPEHIFVGTDILTAHKHHIDELMETLRTEMDVVQKFEQIHLRSSEDEVLEYFESMAVCLDQRVEACDELRRVMDRISRGAPPDGGEG</sequence>
<proteinExistence type="predicted"/>
<feature type="compositionally biased region" description="Low complexity" evidence="1">
    <location>
        <begin position="8"/>
        <end position="21"/>
    </location>
</feature>
<feature type="region of interest" description="Disordered" evidence="1">
    <location>
        <begin position="1"/>
        <end position="154"/>
    </location>
</feature>
<feature type="compositionally biased region" description="Basic and acidic residues" evidence="1">
    <location>
        <begin position="96"/>
        <end position="107"/>
    </location>
</feature>
<dbReference type="EMBL" id="HBEL01050574">
    <property type="protein sequence ID" value="CAD8427089.1"/>
    <property type="molecule type" value="Transcribed_RNA"/>
</dbReference>
<feature type="compositionally biased region" description="Polar residues" evidence="1">
    <location>
        <begin position="141"/>
        <end position="154"/>
    </location>
</feature>